<evidence type="ECO:0000313" key="3">
    <source>
        <dbReference type="Proteomes" id="UP000001279"/>
    </source>
</evidence>
<dbReference type="STRING" id="1069534.LRC_09990"/>
<name>G2SNW3_LIGR2</name>
<dbReference type="AlphaFoldDB" id="G2SNW3"/>
<dbReference type="PATRIC" id="fig|1069534.5.peg.1077"/>
<dbReference type="CDD" id="cd21141">
    <property type="entry name" value="Cas6_III-like"/>
    <property type="match status" value="1"/>
</dbReference>
<gene>
    <name evidence="2" type="ordered locus">LRC_09990</name>
</gene>
<feature type="domain" description="CRISPR-associated protein Cas6 C-terminal" evidence="1">
    <location>
        <begin position="125"/>
        <end position="241"/>
    </location>
</feature>
<dbReference type="eggNOG" id="COG5551">
    <property type="taxonomic scope" value="Bacteria"/>
</dbReference>
<dbReference type="GeneID" id="29803288"/>
<sequence>MKKLLLKCRRECDIDDCRESVYLHGWLMNHLDDDFASELHQAGMNPLSIQVVHDEESVSFIINLLTGKACNEVEPLIMSDSRNMIRINSGNQHEFEIIEKAVFERSESDLSKIFYGNDCSKVLKLKIMTPTAFKTNGKYVFLPDVRLVFQNLMKKYGCAFEKGEDIDFELLDEICSKVEVAAFSLKSRRFYLHKAYVNGFQGYLTLVCHGSQTLTNYIAMLLKFAEYSGIGVKTSMGMGAVRILEGVDNVGKKNE</sequence>
<reference evidence="2 3" key="1">
    <citation type="journal article" date="2011" name="Microb. Cell Fact.">
        <title>Genome sequences and comparative genomics of two Lactobacillus ruminis strains from the bovine and human intestinal tracts.</title>
        <authorList>
            <person name="Forde B.M."/>
            <person name="Neville B.A."/>
            <person name="O'Donnell M.M."/>
            <person name="Riboulet-Bisson E."/>
            <person name="Claesson M.J."/>
            <person name="Coghlan A."/>
            <person name="Ross R.P."/>
            <person name="O'Toole P.W."/>
        </authorList>
    </citation>
    <scope>NUCLEOTIDE SEQUENCE [LARGE SCALE GENOMIC DNA]</scope>
    <source>
        <strain evidence="3">ATCC 27782 / RF3</strain>
    </source>
</reference>
<organism evidence="2 3">
    <name type="scientific">Ligilactobacillus ruminis (strain ATCC 27782 / RF3)</name>
    <name type="common">Lactobacillus ruminis</name>
    <dbReference type="NCBI Taxonomy" id="1069534"/>
    <lineage>
        <taxon>Bacteria</taxon>
        <taxon>Bacillati</taxon>
        <taxon>Bacillota</taxon>
        <taxon>Bacilli</taxon>
        <taxon>Lactobacillales</taxon>
        <taxon>Lactobacillaceae</taxon>
        <taxon>Ligilactobacillus</taxon>
    </lineage>
</organism>
<dbReference type="Pfam" id="PF10040">
    <property type="entry name" value="CRISPR_Cas6"/>
    <property type="match status" value="1"/>
</dbReference>
<dbReference type="Gene3D" id="3.30.70.1900">
    <property type="match status" value="1"/>
</dbReference>
<protein>
    <submittedName>
        <fullName evidence="2">CRISPR-associated RAMP superfamily protein</fullName>
    </submittedName>
</protein>
<dbReference type="KEGG" id="lrm:LRC_09990"/>
<keyword evidence="3" id="KW-1185">Reference proteome</keyword>
<evidence type="ECO:0000259" key="1">
    <source>
        <dbReference type="Pfam" id="PF10040"/>
    </source>
</evidence>
<dbReference type="RefSeq" id="WP_014073480.1">
    <property type="nucleotide sequence ID" value="NC_015975.1"/>
</dbReference>
<dbReference type="EMBL" id="CP003032">
    <property type="protein sequence ID" value="AEN78276.1"/>
    <property type="molecule type" value="Genomic_DNA"/>
</dbReference>
<proteinExistence type="predicted"/>
<dbReference type="InterPro" id="IPR019267">
    <property type="entry name" value="CRISPR-assoc_Cas6_C"/>
</dbReference>
<dbReference type="HOGENOM" id="CLU_063836_2_0_9"/>
<accession>G2SNW3</accession>
<dbReference type="Proteomes" id="UP000001279">
    <property type="component" value="Chromosome"/>
</dbReference>
<evidence type="ECO:0000313" key="2">
    <source>
        <dbReference type="EMBL" id="AEN78276.1"/>
    </source>
</evidence>